<dbReference type="InterPro" id="IPR043129">
    <property type="entry name" value="ATPase_NBD"/>
</dbReference>
<dbReference type="AlphaFoldDB" id="A0A7R9YCW0"/>
<protein>
    <submittedName>
        <fullName evidence="1">Uncharacterized protein</fullName>
    </submittedName>
</protein>
<dbReference type="Gene3D" id="3.30.420.40">
    <property type="match status" value="1"/>
</dbReference>
<sequence length="637" mass="70685">MADISGPGPGDCVIAIDFGTTRTAASYGIVPPASSDISAVQTYKFTPPNSLVDDVAKAETVLALDREGNTIALGLPARLAFVECESEGDVRLYEKFKMQLQHLSKSEDNPWVYDVTRREESRSRLLTVVAKCLEVVGLETLKHINRELTMEHSLSAEQVFWVITIPAIWNEAAAGFMRKAAKKAGLVPSLLSTKLDLVREPEGAWVDLVHGQMIREAGMDVKIGEKLLVLDLGGGTNDMTFWKLEHDAPVRACEVTEPRGGSAGAANVEKQLEEIFKEVFPSGVFRRIRGLQSYVQLLHWFESRTKSHFRGVRDPAKPEKKMVSFSEVFEELSAKHASEPEVEDIHSKFHGWIEDAIGRREDLSVQLISPVKNRPSAMYVSDLLLQRFFDAVIGAPGARDTIIGDLADAVRNPCLEDLKYLYFAGGFSKNEYVRNRVTGYMQENHPEVSALCVQNPDLAIVRGASLSLLMADRSPVSSRFAPYCMGVTALTAFDAKRDAESRRHPDYPKKVDVFIMHTNQGDPIPHGSCSPTKNYHPMTESQTGMSIGLYALRLPEGEQLVDDQRVYADDIRLEEIYTVDVGLPRSTTANDPRRVVQVTLRFTTGTQMLLTDGEGNVIPDDRFKVEYKAGPTLVRAA</sequence>
<dbReference type="SUPFAM" id="SSF53067">
    <property type="entry name" value="Actin-like ATPase domain"/>
    <property type="match status" value="2"/>
</dbReference>
<dbReference type="EMBL" id="HBEA01010524">
    <property type="protein sequence ID" value="CAD8258557.1"/>
    <property type="molecule type" value="Transcribed_RNA"/>
</dbReference>
<evidence type="ECO:0000313" key="1">
    <source>
        <dbReference type="EMBL" id="CAD8258557.1"/>
    </source>
</evidence>
<gene>
    <name evidence="1" type="ORF">PPYR1160_LOCUS8058</name>
</gene>
<proteinExistence type="predicted"/>
<reference evidence="1" key="1">
    <citation type="submission" date="2021-01" db="EMBL/GenBank/DDBJ databases">
        <authorList>
            <person name="Corre E."/>
            <person name="Pelletier E."/>
            <person name="Niang G."/>
            <person name="Scheremetjew M."/>
            <person name="Finn R."/>
            <person name="Kale V."/>
            <person name="Holt S."/>
            <person name="Cochrane G."/>
            <person name="Meng A."/>
            <person name="Brown T."/>
            <person name="Cohen L."/>
        </authorList>
    </citation>
    <scope>NUCLEOTIDE SEQUENCE</scope>
    <source>
        <strain evidence="1">CCMP2078</strain>
    </source>
</reference>
<accession>A0A7R9YCW0</accession>
<name>A0A7R9YCW0_9STRA</name>
<dbReference type="PANTHER" id="PTHR14187">
    <property type="entry name" value="ALPHA KINASE/ELONGATION FACTOR 2 KINASE"/>
    <property type="match status" value="1"/>
</dbReference>
<organism evidence="1">
    <name type="scientific">Pinguiococcus pyrenoidosus</name>
    <dbReference type="NCBI Taxonomy" id="172671"/>
    <lineage>
        <taxon>Eukaryota</taxon>
        <taxon>Sar</taxon>
        <taxon>Stramenopiles</taxon>
        <taxon>Ochrophyta</taxon>
        <taxon>Pinguiophyceae</taxon>
        <taxon>Pinguiochrysidales</taxon>
        <taxon>Pinguiochrysidaceae</taxon>
        <taxon>Pinguiococcus</taxon>
    </lineage>
</organism>
<dbReference type="PANTHER" id="PTHR14187:SF5">
    <property type="entry name" value="HEAT SHOCK 70 KDA PROTEIN 12A"/>
    <property type="match status" value="1"/>
</dbReference>